<feature type="region of interest" description="Disordered" evidence="1">
    <location>
        <begin position="712"/>
        <end position="751"/>
    </location>
</feature>
<feature type="compositionally biased region" description="Basic and acidic residues" evidence="1">
    <location>
        <begin position="1"/>
        <end position="10"/>
    </location>
</feature>
<dbReference type="STRING" id="857342.A0A2T3BF81"/>
<reference evidence="2 3" key="1">
    <citation type="journal article" date="2018" name="New Phytol.">
        <title>Comparative genomics and transcriptomics depict ericoid mycorrhizal fungi as versatile saprotrophs and plant mutualists.</title>
        <authorList>
            <person name="Martino E."/>
            <person name="Morin E."/>
            <person name="Grelet G.A."/>
            <person name="Kuo A."/>
            <person name="Kohler A."/>
            <person name="Daghino S."/>
            <person name="Barry K.W."/>
            <person name="Cichocki N."/>
            <person name="Clum A."/>
            <person name="Dockter R.B."/>
            <person name="Hainaut M."/>
            <person name="Kuo R.C."/>
            <person name="LaButti K."/>
            <person name="Lindahl B.D."/>
            <person name="Lindquist E.A."/>
            <person name="Lipzen A."/>
            <person name="Khouja H.R."/>
            <person name="Magnuson J."/>
            <person name="Murat C."/>
            <person name="Ohm R.A."/>
            <person name="Singer S.W."/>
            <person name="Spatafora J.W."/>
            <person name="Wang M."/>
            <person name="Veneault-Fourrey C."/>
            <person name="Henrissat B."/>
            <person name="Grigoriev I.V."/>
            <person name="Martin F.M."/>
            <person name="Perotto S."/>
        </authorList>
    </citation>
    <scope>NUCLEOTIDE SEQUENCE [LARGE SCALE GENOMIC DNA]</scope>
    <source>
        <strain evidence="2 3">ATCC 22711</strain>
    </source>
</reference>
<dbReference type="EMBL" id="KZ679006">
    <property type="protein sequence ID" value="PSS28077.1"/>
    <property type="molecule type" value="Genomic_DNA"/>
</dbReference>
<evidence type="ECO:0000256" key="1">
    <source>
        <dbReference type="SAM" id="MobiDB-lite"/>
    </source>
</evidence>
<sequence length="858" mass="97038">MSGKMRREASHASSISNPAASPKGRLNFFKKRQFSVDGAEASDKIDEFPVSDRTVNSPFHFPDIEASLKLTRSSSNLPSPDSFVGATHDAQYLHLRENTRRIRKATLDPKKVDAAWEVYKKYREESHQLCKSLLEKSQNRGRSASLESNISPLDTHSSSSGSITETFLPFKVNDQWLAAIQEYKGVQEVMLDNFRNSIAGTFKEYQPGSSEKQLEAFLADKELRKSYIAQWREISIHKMKSEKLLFWQQYRIRSLNFHTLAQDLQALEQLFDVADSGIAENMTIREYVISKNGDAILEFANAASEIHPILRFRVSSHLLAEASPLFAYMFSPSRQEGGASFDVIADLPPPPSRYTCKDKMEVKVYRMPQIELNNNEALTILLHSAHMHKSEVPREIDFPTFVSIAEVCLRYRCTPVQLEMQVEYQWLPQWKHMANDSSQGRDGLLLISYVFRAQEVFTQVSKNAIMNTVDEAEIESKAIWPQTVRERIKAVRAAKLAQIHECCTNTIKEYLCPPEDITGRSASIGSPTPTMLPRCPRKSRTCDAINLGWLMYCYNNLGILSNMMNNDSFYDLPTSPRRSLKELVDCLRSLPSSPQGHNGICDYAPALRSAINDIYNSVSGLTLKEVGLTHDRSSMEGPNSDLPRDVHELQAIEHRAYRSGPIPISSDAAVCLRILSYLDDIDDLNAAAMIDKGFYGVFKRNEAALLRNVVKAERRRTSSMASPNKSDTIRVSARQRAPHRSRPKTGDETKSLLSDYVLSAPQNDLYDISPLQSPRGSDEVPMSHEEAQKILWPDDLVNSLKTPEPRMNDEPLEENEKYLMGEFAHSEDKARMEDNSKHLRDEKDVALGLGIYKPDGSR</sequence>
<dbReference type="OrthoDB" id="5376710at2759"/>
<gene>
    <name evidence="2" type="ORF">M430DRAFT_113489</name>
</gene>
<organism evidence="2 3">
    <name type="scientific">Amorphotheca resinae ATCC 22711</name>
    <dbReference type="NCBI Taxonomy" id="857342"/>
    <lineage>
        <taxon>Eukaryota</taxon>
        <taxon>Fungi</taxon>
        <taxon>Dikarya</taxon>
        <taxon>Ascomycota</taxon>
        <taxon>Pezizomycotina</taxon>
        <taxon>Leotiomycetes</taxon>
        <taxon>Helotiales</taxon>
        <taxon>Amorphothecaceae</taxon>
        <taxon>Amorphotheca</taxon>
    </lineage>
</organism>
<evidence type="ECO:0000313" key="3">
    <source>
        <dbReference type="Proteomes" id="UP000241818"/>
    </source>
</evidence>
<name>A0A2T3BF81_AMORE</name>
<accession>A0A2T3BF81</accession>
<keyword evidence="3" id="KW-1185">Reference proteome</keyword>
<dbReference type="GeneID" id="36569595"/>
<dbReference type="Proteomes" id="UP000241818">
    <property type="component" value="Unassembled WGS sequence"/>
</dbReference>
<evidence type="ECO:0000313" key="2">
    <source>
        <dbReference type="EMBL" id="PSS28077.1"/>
    </source>
</evidence>
<dbReference type="RefSeq" id="XP_024725602.1">
    <property type="nucleotide sequence ID" value="XM_024861514.1"/>
</dbReference>
<feature type="region of interest" description="Disordered" evidence="1">
    <location>
        <begin position="141"/>
        <end position="160"/>
    </location>
</feature>
<feature type="region of interest" description="Disordered" evidence="1">
    <location>
        <begin position="1"/>
        <end position="24"/>
    </location>
</feature>
<dbReference type="AlphaFoldDB" id="A0A2T3BF81"/>
<evidence type="ECO:0008006" key="4">
    <source>
        <dbReference type="Google" id="ProtNLM"/>
    </source>
</evidence>
<proteinExistence type="predicted"/>
<dbReference type="InParanoid" id="A0A2T3BF81"/>
<protein>
    <recommendedName>
        <fullName evidence="4">BTB domain-containing protein</fullName>
    </recommendedName>
</protein>